<proteinExistence type="predicted"/>
<protein>
    <recommendedName>
        <fullName evidence="4">FtsX-like permease family protein</fullName>
    </recommendedName>
</protein>
<sequence length="356" mass="36936">MRARSVLTEASRNLATGTTRAALFGLALAVLAGGLAIADARSVMDLRRRAGDFVASGATVQVLVARNTTDAASCEGLSRVTGVRAAGALREADPVVLRAMSANPIPAFAVTPGLVRLLGGDPGARAGAWLPEELARTLRVTAGSTLATTAGTLTVAGTYAHPDDGRDGRLAYAVLLPRLPQGIFDECWVDTRPVSPSAKRTMYAAVKVDGESTEPVNMEQLNAGMGLEFDGAAQFSARATRHALPACAVAGFVLGFAAVRRRRLELAGALHIGMPARAIMTMTLAETAAWALAAFALAAFALVAVVVTGTPVDGRQIYLIDVRGPAAAAVAALAGAACAALTIRERQLFRYFKDRN</sequence>
<keyword evidence="1" id="KW-0472">Membrane</keyword>
<name>A0A1H6DB58_9ACTN</name>
<dbReference type="OrthoDB" id="3716589at2"/>
<feature type="transmembrane region" description="Helical" evidence="1">
    <location>
        <begin position="242"/>
        <end position="259"/>
    </location>
</feature>
<dbReference type="RefSeq" id="WP_103941644.1">
    <property type="nucleotide sequence ID" value="NZ_FNVO01000015.1"/>
</dbReference>
<evidence type="ECO:0000313" key="2">
    <source>
        <dbReference type="EMBL" id="SEG82500.1"/>
    </source>
</evidence>
<keyword evidence="1" id="KW-0812">Transmembrane</keyword>
<reference evidence="3" key="1">
    <citation type="submission" date="2016-10" db="EMBL/GenBank/DDBJ databases">
        <authorList>
            <person name="Varghese N."/>
            <person name="Submissions S."/>
        </authorList>
    </citation>
    <scope>NUCLEOTIDE SEQUENCE [LARGE SCALE GENOMIC DNA]</scope>
    <source>
        <strain evidence="3">DSM 43163</strain>
    </source>
</reference>
<accession>A0A1H6DB58</accession>
<evidence type="ECO:0000313" key="3">
    <source>
        <dbReference type="Proteomes" id="UP000236723"/>
    </source>
</evidence>
<dbReference type="AlphaFoldDB" id="A0A1H6DB58"/>
<feature type="transmembrane region" description="Helical" evidence="1">
    <location>
        <begin position="279"/>
        <end position="306"/>
    </location>
</feature>
<organism evidence="2 3">
    <name type="scientific">Thermomonospora echinospora</name>
    <dbReference type="NCBI Taxonomy" id="1992"/>
    <lineage>
        <taxon>Bacteria</taxon>
        <taxon>Bacillati</taxon>
        <taxon>Actinomycetota</taxon>
        <taxon>Actinomycetes</taxon>
        <taxon>Streptosporangiales</taxon>
        <taxon>Thermomonosporaceae</taxon>
        <taxon>Thermomonospora</taxon>
    </lineage>
</organism>
<gene>
    <name evidence="2" type="ORF">SAMN04489712_11535</name>
</gene>
<evidence type="ECO:0008006" key="4">
    <source>
        <dbReference type="Google" id="ProtNLM"/>
    </source>
</evidence>
<keyword evidence="3" id="KW-1185">Reference proteome</keyword>
<dbReference type="Proteomes" id="UP000236723">
    <property type="component" value="Unassembled WGS sequence"/>
</dbReference>
<dbReference type="EMBL" id="FNVO01000015">
    <property type="protein sequence ID" value="SEG82500.1"/>
    <property type="molecule type" value="Genomic_DNA"/>
</dbReference>
<keyword evidence="1" id="KW-1133">Transmembrane helix</keyword>
<feature type="transmembrane region" description="Helical" evidence="1">
    <location>
        <begin position="326"/>
        <end position="343"/>
    </location>
</feature>
<evidence type="ECO:0000256" key="1">
    <source>
        <dbReference type="SAM" id="Phobius"/>
    </source>
</evidence>